<dbReference type="SUPFAM" id="SSF103473">
    <property type="entry name" value="MFS general substrate transporter"/>
    <property type="match status" value="1"/>
</dbReference>
<comment type="subcellular location">
    <subcellularLocation>
        <location evidence="1">Cell membrane</location>
        <topology evidence="1">Multi-pass membrane protein</topology>
    </subcellularLocation>
</comment>
<dbReference type="AlphaFoldDB" id="A0A9X1WKP7"/>
<dbReference type="PANTHER" id="PTHR43124">
    <property type="entry name" value="PURINE EFFLUX PUMP PBUE"/>
    <property type="match status" value="1"/>
</dbReference>
<keyword evidence="2" id="KW-1003">Cell membrane</keyword>
<keyword evidence="3 6" id="KW-0812">Transmembrane</keyword>
<proteinExistence type="predicted"/>
<evidence type="ECO:0000256" key="1">
    <source>
        <dbReference type="ARBA" id="ARBA00004651"/>
    </source>
</evidence>
<dbReference type="InterPro" id="IPR036259">
    <property type="entry name" value="MFS_trans_sf"/>
</dbReference>
<dbReference type="Gene3D" id="1.20.1250.20">
    <property type="entry name" value="MFS general substrate transporter like domains"/>
    <property type="match status" value="1"/>
</dbReference>
<evidence type="ECO:0000256" key="3">
    <source>
        <dbReference type="ARBA" id="ARBA00022692"/>
    </source>
</evidence>
<dbReference type="InterPro" id="IPR020846">
    <property type="entry name" value="MFS_dom"/>
</dbReference>
<reference evidence="8" key="1">
    <citation type="submission" date="2022-04" db="EMBL/GenBank/DDBJ databases">
        <title>Corynebacterium kalidii LD5P10.</title>
        <authorList>
            <person name="Sun J.Q."/>
        </authorList>
    </citation>
    <scope>NUCLEOTIDE SEQUENCE</scope>
    <source>
        <strain evidence="8">LD5P10</strain>
    </source>
</reference>
<evidence type="ECO:0000256" key="6">
    <source>
        <dbReference type="SAM" id="Phobius"/>
    </source>
</evidence>
<dbReference type="PROSITE" id="PS50850">
    <property type="entry name" value="MFS"/>
    <property type="match status" value="1"/>
</dbReference>
<feature type="transmembrane region" description="Helical" evidence="6">
    <location>
        <begin position="161"/>
        <end position="181"/>
    </location>
</feature>
<feature type="transmembrane region" description="Helical" evidence="6">
    <location>
        <begin position="240"/>
        <end position="260"/>
    </location>
</feature>
<evidence type="ECO:0000256" key="4">
    <source>
        <dbReference type="ARBA" id="ARBA00022989"/>
    </source>
</evidence>
<evidence type="ECO:0000256" key="5">
    <source>
        <dbReference type="ARBA" id="ARBA00023136"/>
    </source>
</evidence>
<evidence type="ECO:0000259" key="7">
    <source>
        <dbReference type="PROSITE" id="PS50850"/>
    </source>
</evidence>
<dbReference type="PANTHER" id="PTHR43124:SF8">
    <property type="entry name" value="INNER MEMBRANE TRANSPORT PROTEIN YDHP"/>
    <property type="match status" value="1"/>
</dbReference>
<comment type="caution">
    <text evidence="8">The sequence shown here is derived from an EMBL/GenBank/DDBJ whole genome shotgun (WGS) entry which is preliminary data.</text>
</comment>
<evidence type="ECO:0000256" key="2">
    <source>
        <dbReference type="ARBA" id="ARBA00022475"/>
    </source>
</evidence>
<dbReference type="Proteomes" id="UP001139207">
    <property type="component" value="Unassembled WGS sequence"/>
</dbReference>
<protein>
    <submittedName>
        <fullName evidence="8">MFS transporter</fullName>
    </submittedName>
</protein>
<evidence type="ECO:0000313" key="9">
    <source>
        <dbReference type="Proteomes" id="UP001139207"/>
    </source>
</evidence>
<dbReference type="InterPro" id="IPR050189">
    <property type="entry name" value="MFS_Efflux_Transporters"/>
</dbReference>
<feature type="transmembrane region" description="Helical" evidence="6">
    <location>
        <begin position="71"/>
        <end position="89"/>
    </location>
</feature>
<keyword evidence="9" id="KW-1185">Reference proteome</keyword>
<evidence type="ECO:0000313" key="8">
    <source>
        <dbReference type="EMBL" id="MCJ7858212.1"/>
    </source>
</evidence>
<keyword evidence="4 6" id="KW-1133">Transmembrane helix</keyword>
<accession>A0A9X1WKP7</accession>
<feature type="domain" description="Major facilitator superfamily (MFS) profile" evidence="7">
    <location>
        <begin position="4"/>
        <end position="380"/>
    </location>
</feature>
<dbReference type="RefSeq" id="WP_244803911.1">
    <property type="nucleotide sequence ID" value="NZ_JALIEA010000011.1"/>
</dbReference>
<feature type="transmembrane region" description="Helical" evidence="6">
    <location>
        <begin position="291"/>
        <end position="311"/>
    </location>
</feature>
<feature type="transmembrane region" description="Helical" evidence="6">
    <location>
        <begin position="40"/>
        <end position="59"/>
    </location>
</feature>
<feature type="transmembrane region" description="Helical" evidence="6">
    <location>
        <begin position="267"/>
        <end position="285"/>
    </location>
</feature>
<dbReference type="GO" id="GO:0022857">
    <property type="term" value="F:transmembrane transporter activity"/>
    <property type="evidence" value="ECO:0007669"/>
    <property type="project" value="InterPro"/>
</dbReference>
<dbReference type="GO" id="GO:0005886">
    <property type="term" value="C:plasma membrane"/>
    <property type="evidence" value="ECO:0007669"/>
    <property type="project" value="UniProtKB-SubCell"/>
</dbReference>
<gene>
    <name evidence="8" type="ORF">MUN33_05695</name>
</gene>
<feature type="transmembrane region" description="Helical" evidence="6">
    <location>
        <begin position="356"/>
        <end position="374"/>
    </location>
</feature>
<dbReference type="CDD" id="cd17324">
    <property type="entry name" value="MFS_NepI_like"/>
    <property type="match status" value="1"/>
</dbReference>
<dbReference type="InterPro" id="IPR011701">
    <property type="entry name" value="MFS"/>
</dbReference>
<feature type="transmembrane region" description="Helical" evidence="6">
    <location>
        <begin position="323"/>
        <end position="350"/>
    </location>
</feature>
<organism evidence="8 9">
    <name type="scientific">Corynebacterium kalidii</name>
    <dbReference type="NCBI Taxonomy" id="2931982"/>
    <lineage>
        <taxon>Bacteria</taxon>
        <taxon>Bacillati</taxon>
        <taxon>Actinomycetota</taxon>
        <taxon>Actinomycetes</taxon>
        <taxon>Mycobacteriales</taxon>
        <taxon>Corynebacteriaceae</taxon>
        <taxon>Corynebacterium</taxon>
    </lineage>
</organism>
<dbReference type="Pfam" id="PF07690">
    <property type="entry name" value="MFS_1"/>
    <property type="match status" value="1"/>
</dbReference>
<feature type="transmembrane region" description="Helical" evidence="6">
    <location>
        <begin position="129"/>
        <end position="149"/>
    </location>
</feature>
<feature type="transmembrane region" description="Helical" evidence="6">
    <location>
        <begin position="95"/>
        <end position="117"/>
    </location>
</feature>
<sequence>MPKQLYLLMLTILVVVMSELQVAGMMPEIADDLGVSTGQVGLLVSLYALGMALGGPLLAFAARHSPPKRSLLLVVAAYAVLEVLVPLVHEYWWLALLRIVTGCLAGAAFGLSVTYGARLAPSPARIGEAVSIVLGGIMVGTVIGLPLSHFIAGRWGWQSSFYVLGAAALLLFIISALALPHRDAASQDDAAQDVRNLRSPRLWSRYLVSLLTIGSAYAAFSYFTPLLEQTAGFSSDATTVILLGYGTCSFIGNLVVGRFADRHAVAVLRFGHALLFTALTLLALFGQVPPLVVATVLVVGLAGVTMNPALVTRVAEVGGTGNLVSTVHTAVITMGVTLGTAISAVTISLVGDDPAVAMWTGVAFAVLAAVVLAMQTTRRNGSVILIDSSATPVP</sequence>
<dbReference type="EMBL" id="JALIEA010000011">
    <property type="protein sequence ID" value="MCJ7858212.1"/>
    <property type="molecule type" value="Genomic_DNA"/>
</dbReference>
<name>A0A9X1WKP7_9CORY</name>
<feature type="transmembrane region" description="Helical" evidence="6">
    <location>
        <begin position="202"/>
        <end position="220"/>
    </location>
</feature>
<keyword evidence="5 6" id="KW-0472">Membrane</keyword>